<keyword evidence="1" id="KW-0812">Transmembrane</keyword>
<proteinExistence type="predicted"/>
<keyword evidence="1" id="KW-1133">Transmembrane helix</keyword>
<feature type="non-terminal residue" evidence="3">
    <location>
        <position position="236"/>
    </location>
</feature>
<evidence type="ECO:0000256" key="2">
    <source>
        <dbReference type="SAM" id="SignalP"/>
    </source>
</evidence>
<protein>
    <submittedName>
        <fullName evidence="3">Uncharacterized protein</fullName>
    </submittedName>
</protein>
<organism evidence="3">
    <name type="scientific">Haptolina brevifila</name>
    <dbReference type="NCBI Taxonomy" id="156173"/>
    <lineage>
        <taxon>Eukaryota</taxon>
        <taxon>Haptista</taxon>
        <taxon>Haptophyta</taxon>
        <taxon>Prymnesiophyceae</taxon>
        <taxon>Prymnesiales</taxon>
        <taxon>Prymnesiaceae</taxon>
        <taxon>Haptolina</taxon>
    </lineage>
</organism>
<gene>
    <name evidence="3" type="ORF">CBRE1094_LOCUS2343</name>
</gene>
<dbReference type="EMBL" id="HBGU01004351">
    <property type="protein sequence ID" value="CAD9399915.1"/>
    <property type="molecule type" value="Transcribed_RNA"/>
</dbReference>
<name>A0A7S2FK26_9EUKA</name>
<accession>A0A7S2FK26</accession>
<feature type="chain" id="PRO_5030638380" evidence="2">
    <location>
        <begin position="22"/>
        <end position="236"/>
    </location>
</feature>
<keyword evidence="2" id="KW-0732">Signal</keyword>
<evidence type="ECO:0000313" key="3">
    <source>
        <dbReference type="EMBL" id="CAD9399915.1"/>
    </source>
</evidence>
<feature type="transmembrane region" description="Helical" evidence="1">
    <location>
        <begin position="159"/>
        <end position="181"/>
    </location>
</feature>
<evidence type="ECO:0000256" key="1">
    <source>
        <dbReference type="SAM" id="Phobius"/>
    </source>
</evidence>
<keyword evidence="1" id="KW-0472">Membrane</keyword>
<dbReference type="AlphaFoldDB" id="A0A7S2FK26"/>
<reference evidence="3" key="1">
    <citation type="submission" date="2021-01" db="EMBL/GenBank/DDBJ databases">
        <authorList>
            <person name="Corre E."/>
            <person name="Pelletier E."/>
            <person name="Niang G."/>
            <person name="Scheremetjew M."/>
            <person name="Finn R."/>
            <person name="Kale V."/>
            <person name="Holt S."/>
            <person name="Cochrane G."/>
            <person name="Meng A."/>
            <person name="Brown T."/>
            <person name="Cohen L."/>
        </authorList>
    </citation>
    <scope>NUCLEOTIDE SEQUENCE</scope>
    <source>
        <strain evidence="3">UTEX LB 985</strain>
    </source>
</reference>
<sequence length="236" mass="26241">MHLIVFMLLNVLARLTLVTLATSNTFSQFLFPFQFFDCVFIYTFFSLRTAPDQIGSVWVVQIALLQLHTVLRNSGTYVGLSLLMLRMLRRLAGSQWQPVADDPLVKLPFCARVAIQYDVADITAIVLVPALVTLCVWRDGFLSLQGTGILVRSCDLPNVWLRFLVLLLIKPLSFGVAQCWLRWRMSMTMLGLGRRTLFGHSSLAEKLHLDTLVMAPPGGKRGVAEGNSLGGSEAAE</sequence>
<feature type="signal peptide" evidence="2">
    <location>
        <begin position="1"/>
        <end position="21"/>
    </location>
</feature>